<accession>A0AAV3R321</accession>
<name>A0AAV3R321_LITER</name>
<sequence>MRNKARLVAQGYTQVEGIDFEETFTSVAKLEAIRLLLALACLLKFKLYQIDINIAFLNGIVQEEVYVEQPKGFEDAVKPDHVYKLRRHFMG</sequence>
<feature type="domain" description="Reverse transcriptase Ty1/copia-type" evidence="1">
    <location>
        <begin position="2"/>
        <end position="89"/>
    </location>
</feature>
<dbReference type="InterPro" id="IPR013103">
    <property type="entry name" value="RVT_2"/>
</dbReference>
<evidence type="ECO:0000313" key="3">
    <source>
        <dbReference type="Proteomes" id="UP001454036"/>
    </source>
</evidence>
<organism evidence="2 3">
    <name type="scientific">Lithospermum erythrorhizon</name>
    <name type="common">Purple gromwell</name>
    <name type="synonym">Lithospermum officinale var. erythrorhizon</name>
    <dbReference type="NCBI Taxonomy" id="34254"/>
    <lineage>
        <taxon>Eukaryota</taxon>
        <taxon>Viridiplantae</taxon>
        <taxon>Streptophyta</taxon>
        <taxon>Embryophyta</taxon>
        <taxon>Tracheophyta</taxon>
        <taxon>Spermatophyta</taxon>
        <taxon>Magnoliopsida</taxon>
        <taxon>eudicotyledons</taxon>
        <taxon>Gunneridae</taxon>
        <taxon>Pentapetalae</taxon>
        <taxon>asterids</taxon>
        <taxon>lamiids</taxon>
        <taxon>Boraginales</taxon>
        <taxon>Boraginaceae</taxon>
        <taxon>Boraginoideae</taxon>
        <taxon>Lithospermeae</taxon>
        <taxon>Lithospermum</taxon>
    </lineage>
</organism>
<evidence type="ECO:0000259" key="1">
    <source>
        <dbReference type="Pfam" id="PF07727"/>
    </source>
</evidence>
<protein>
    <recommendedName>
        <fullName evidence="1">Reverse transcriptase Ty1/copia-type domain-containing protein</fullName>
    </recommendedName>
</protein>
<comment type="caution">
    <text evidence="2">The sequence shown here is derived from an EMBL/GenBank/DDBJ whole genome shotgun (WGS) entry which is preliminary data.</text>
</comment>
<dbReference type="EMBL" id="BAABME010006945">
    <property type="protein sequence ID" value="GAA0169711.1"/>
    <property type="molecule type" value="Genomic_DNA"/>
</dbReference>
<dbReference type="Proteomes" id="UP001454036">
    <property type="component" value="Unassembled WGS sequence"/>
</dbReference>
<reference evidence="2 3" key="1">
    <citation type="submission" date="2024-01" db="EMBL/GenBank/DDBJ databases">
        <title>The complete chloroplast genome sequence of Lithospermum erythrorhizon: insights into the phylogenetic relationship among Boraginaceae species and the maternal lineages of purple gromwells.</title>
        <authorList>
            <person name="Okada T."/>
            <person name="Watanabe K."/>
        </authorList>
    </citation>
    <scope>NUCLEOTIDE SEQUENCE [LARGE SCALE GENOMIC DNA]</scope>
</reference>
<dbReference type="Pfam" id="PF07727">
    <property type="entry name" value="RVT_2"/>
    <property type="match status" value="1"/>
</dbReference>
<dbReference type="AlphaFoldDB" id="A0AAV3R321"/>
<evidence type="ECO:0000313" key="2">
    <source>
        <dbReference type="EMBL" id="GAA0169711.1"/>
    </source>
</evidence>
<proteinExistence type="predicted"/>
<keyword evidence="3" id="KW-1185">Reference proteome</keyword>
<gene>
    <name evidence="2" type="ORF">LIER_24131</name>
</gene>